<dbReference type="AlphaFoldDB" id="A0A5M6DFN8"/>
<sequence>MAVSSQSQSHFRHALLRHLPVRCHLIVMLLALAASVRPLPAAIVYDEAVDGELTSDNLAPQPINFTIGDNTVVGTVESSQGVGNVDVFTFNVPTGVQWTSMVVDNYESTDSLAFVGINDDSFFPYNTFELDLVNFGDLPDDAFLGGTTFSSFDLGNDILPRSANVAGRGFTAPLPSGDYSIYIQQTGAITDYALTFNLVSAVPEPGVVSLLLLGSVSLLMRRRGRRVSLLMRRGGRRKGLCIDR</sequence>
<protein>
    <submittedName>
        <fullName evidence="1">PEP-CTERM sorting domain-containing protein</fullName>
    </submittedName>
</protein>
<evidence type="ECO:0000313" key="1">
    <source>
        <dbReference type="EMBL" id="KAA5545160.1"/>
    </source>
</evidence>
<comment type="caution">
    <text evidence="1">The sequence shown here is derived from an EMBL/GenBank/DDBJ whole genome shotgun (WGS) entry which is preliminary data.</text>
</comment>
<organism evidence="1 2">
    <name type="scientific">Roseiconus nitratireducens</name>
    <dbReference type="NCBI Taxonomy" id="2605748"/>
    <lineage>
        <taxon>Bacteria</taxon>
        <taxon>Pseudomonadati</taxon>
        <taxon>Planctomycetota</taxon>
        <taxon>Planctomycetia</taxon>
        <taxon>Pirellulales</taxon>
        <taxon>Pirellulaceae</taxon>
        <taxon>Roseiconus</taxon>
    </lineage>
</organism>
<dbReference type="InterPro" id="IPR013424">
    <property type="entry name" value="Ice-binding_C"/>
</dbReference>
<accession>A0A5M6DFN8</accession>
<evidence type="ECO:0000313" key="2">
    <source>
        <dbReference type="Proteomes" id="UP000324479"/>
    </source>
</evidence>
<keyword evidence="2" id="KW-1185">Reference proteome</keyword>
<reference evidence="1 2" key="1">
    <citation type="submission" date="2019-08" db="EMBL/GenBank/DDBJ databases">
        <authorList>
            <person name="Dhanesh K."/>
            <person name="Kumar G."/>
            <person name="Sasikala C."/>
            <person name="Venkata Ramana C."/>
        </authorList>
    </citation>
    <scope>NUCLEOTIDE SEQUENCE [LARGE SCALE GENOMIC DNA]</scope>
    <source>
        <strain evidence="1 2">JC645</strain>
    </source>
</reference>
<gene>
    <name evidence="1" type="ORF">FYK55_05660</name>
</gene>
<dbReference type="NCBIfam" id="TIGR02595">
    <property type="entry name" value="PEP_CTERM"/>
    <property type="match status" value="1"/>
</dbReference>
<proteinExistence type="predicted"/>
<dbReference type="RefSeq" id="WP_150075428.1">
    <property type="nucleotide sequence ID" value="NZ_VWOX01000003.1"/>
</dbReference>
<name>A0A5M6DFN8_9BACT</name>
<dbReference type="Proteomes" id="UP000324479">
    <property type="component" value="Unassembled WGS sequence"/>
</dbReference>
<dbReference type="EMBL" id="VWOX01000003">
    <property type="protein sequence ID" value="KAA5545160.1"/>
    <property type="molecule type" value="Genomic_DNA"/>
</dbReference>